<dbReference type="Proteomes" id="UP000007947">
    <property type="component" value="Chromosome"/>
</dbReference>
<dbReference type="EMBL" id="AP012204">
    <property type="protein sequence ID" value="BAK37969.1"/>
    <property type="molecule type" value="Genomic_DNA"/>
</dbReference>
<keyword evidence="2" id="KW-1185">Reference proteome</keyword>
<evidence type="ECO:0000313" key="1">
    <source>
        <dbReference type="EMBL" id="BAK37969.1"/>
    </source>
</evidence>
<protein>
    <submittedName>
        <fullName evidence="1">Uncharacterized protein</fullName>
    </submittedName>
</protein>
<dbReference type="AlphaFoldDB" id="F5XG35"/>
<dbReference type="HOGENOM" id="CLU_2437531_0_0_11"/>
<proteinExistence type="predicted"/>
<dbReference type="KEGG" id="mph:MLP_49550"/>
<dbReference type="RefSeq" id="WP_013865787.1">
    <property type="nucleotide sequence ID" value="NC_015635.1"/>
</dbReference>
<name>F5XG35_MICPN</name>
<organism evidence="1 2">
    <name type="scientific">Microlunatus phosphovorus (strain ATCC 700054 / DSM 10555 / JCM 9379 / NBRC 101784 / NCIMB 13414 / VKM Ac-1990 / NM-1)</name>
    <dbReference type="NCBI Taxonomy" id="1032480"/>
    <lineage>
        <taxon>Bacteria</taxon>
        <taxon>Bacillati</taxon>
        <taxon>Actinomycetota</taxon>
        <taxon>Actinomycetes</taxon>
        <taxon>Propionibacteriales</taxon>
        <taxon>Propionibacteriaceae</taxon>
        <taxon>Microlunatus</taxon>
    </lineage>
</organism>
<sequence>MTNPTTSDAITEEPPETVLLSGRAVADLVELLDHCYEFFLDDDRALNHLREYCQSQPTDVTALAVIDQLAWHALLLRIQLAEQAAEDRHRG</sequence>
<accession>F5XG35</accession>
<dbReference type="STRING" id="1032480.MLP_49550"/>
<evidence type="ECO:0000313" key="2">
    <source>
        <dbReference type="Proteomes" id="UP000007947"/>
    </source>
</evidence>
<gene>
    <name evidence="1" type="ordered locus">MLP_49550</name>
</gene>
<reference evidence="1 2" key="1">
    <citation type="submission" date="2011-05" db="EMBL/GenBank/DDBJ databases">
        <title>Whole genome sequence of Microlunatus phosphovorus NM-1.</title>
        <authorList>
            <person name="Hosoyama A."/>
            <person name="Sasaki K."/>
            <person name="Harada T."/>
            <person name="Igarashi R."/>
            <person name="Kawakoshi A."/>
            <person name="Sasagawa M."/>
            <person name="Fukada J."/>
            <person name="Nakamura S."/>
            <person name="Katano Y."/>
            <person name="Hanada S."/>
            <person name="Kamagata Y."/>
            <person name="Nakamura N."/>
            <person name="Yamazaki S."/>
            <person name="Fujita N."/>
        </authorList>
    </citation>
    <scope>NUCLEOTIDE SEQUENCE [LARGE SCALE GENOMIC DNA]</scope>
    <source>
        <strain evidence="2">ATCC 700054 / DSM 10555 / JCM 9379 / NBRC 101784 / NCIMB 13414 / VKM Ac-1990 / NM-1</strain>
    </source>
</reference>